<evidence type="ECO:0000313" key="2">
    <source>
        <dbReference type="EMBL" id="SCF00922.1"/>
    </source>
</evidence>
<protein>
    <submittedName>
        <fullName evidence="2">Uncharacterized protein</fullName>
    </submittedName>
</protein>
<keyword evidence="3" id="KW-1185">Reference proteome</keyword>
<feature type="region of interest" description="Disordered" evidence="1">
    <location>
        <begin position="1"/>
        <end position="32"/>
    </location>
</feature>
<feature type="compositionally biased region" description="Basic residues" evidence="1">
    <location>
        <begin position="1"/>
        <end position="13"/>
    </location>
</feature>
<dbReference type="EMBL" id="LT607412">
    <property type="protein sequence ID" value="SCF00922.1"/>
    <property type="molecule type" value="Genomic_DNA"/>
</dbReference>
<sequence length="92" mass="10382">MACCGRGRRRTHRASAAGDAAREREARRSAQRVLTRHLRADDADHWPDVVLPDRGRPPQVEQARAVVDLGHRWPAGTVVKRLDDEWLLLVDG</sequence>
<proteinExistence type="predicted"/>
<evidence type="ECO:0000313" key="3">
    <source>
        <dbReference type="Proteomes" id="UP000198243"/>
    </source>
</evidence>
<accession>A0A1C4WXG4</accession>
<dbReference type="Proteomes" id="UP000198243">
    <property type="component" value="Chromosome I"/>
</dbReference>
<reference evidence="3" key="1">
    <citation type="submission" date="2016-06" db="EMBL/GenBank/DDBJ databases">
        <authorList>
            <person name="Varghese N."/>
            <person name="Submissions Spin"/>
        </authorList>
    </citation>
    <scope>NUCLEOTIDE SEQUENCE [LARGE SCALE GENOMIC DNA]</scope>
    <source>
        <strain evidence="3">DSM 44875</strain>
    </source>
</reference>
<evidence type="ECO:0000256" key="1">
    <source>
        <dbReference type="SAM" id="MobiDB-lite"/>
    </source>
</evidence>
<gene>
    <name evidence="2" type="ORF">GA0070607_4348</name>
</gene>
<name>A0A1C4WXG4_9ACTN</name>
<dbReference type="AlphaFoldDB" id="A0A1C4WXG4"/>
<organism evidence="2 3">
    <name type="scientific">Micromonospora coriariae</name>
    <dbReference type="NCBI Taxonomy" id="285665"/>
    <lineage>
        <taxon>Bacteria</taxon>
        <taxon>Bacillati</taxon>
        <taxon>Actinomycetota</taxon>
        <taxon>Actinomycetes</taxon>
        <taxon>Micromonosporales</taxon>
        <taxon>Micromonosporaceae</taxon>
        <taxon>Micromonospora</taxon>
    </lineage>
</organism>